<keyword evidence="2" id="KW-1133">Transmembrane helix</keyword>
<comment type="caution">
    <text evidence="3">The sequence shown here is derived from an EMBL/GenBank/DDBJ whole genome shotgun (WGS) entry which is preliminary data.</text>
</comment>
<keyword evidence="2" id="KW-0812">Transmembrane</keyword>
<proteinExistence type="predicted"/>
<dbReference type="EMBL" id="BAAACG010000008">
    <property type="protein sequence ID" value="GAA0739484.1"/>
    <property type="molecule type" value="Genomic_DNA"/>
</dbReference>
<evidence type="ECO:0000256" key="1">
    <source>
        <dbReference type="SAM" id="MobiDB-lite"/>
    </source>
</evidence>
<reference evidence="4" key="1">
    <citation type="journal article" date="2019" name="Int. J. Syst. Evol. Microbiol.">
        <title>The Global Catalogue of Microorganisms (GCM) 10K type strain sequencing project: providing services to taxonomists for standard genome sequencing and annotation.</title>
        <authorList>
            <consortium name="The Broad Institute Genomics Platform"/>
            <consortium name="The Broad Institute Genome Sequencing Center for Infectious Disease"/>
            <person name="Wu L."/>
            <person name="Ma J."/>
        </authorList>
    </citation>
    <scope>NUCLEOTIDE SEQUENCE [LARGE SCALE GENOMIC DNA]</scope>
    <source>
        <strain evidence="4">JCM 1407</strain>
    </source>
</reference>
<gene>
    <name evidence="3" type="ORF">GCM10008906_18320</name>
</gene>
<feature type="transmembrane region" description="Helical" evidence="2">
    <location>
        <begin position="37"/>
        <end position="56"/>
    </location>
</feature>
<feature type="transmembrane region" description="Helical" evidence="2">
    <location>
        <begin position="6"/>
        <end position="25"/>
    </location>
</feature>
<name>A0ABP3UQ38_9CLOT</name>
<feature type="transmembrane region" description="Helical" evidence="2">
    <location>
        <begin position="62"/>
        <end position="82"/>
    </location>
</feature>
<feature type="compositionally biased region" description="Basic residues" evidence="1">
    <location>
        <begin position="99"/>
        <end position="108"/>
    </location>
</feature>
<dbReference type="Proteomes" id="UP001501510">
    <property type="component" value="Unassembled WGS sequence"/>
</dbReference>
<evidence type="ECO:0000313" key="4">
    <source>
        <dbReference type="Proteomes" id="UP001501510"/>
    </source>
</evidence>
<protein>
    <submittedName>
        <fullName evidence="3">Uncharacterized protein</fullName>
    </submittedName>
</protein>
<dbReference type="RefSeq" id="WP_343760968.1">
    <property type="nucleotide sequence ID" value="NZ_BAAACG010000008.1"/>
</dbReference>
<keyword evidence="2" id="KW-0472">Membrane</keyword>
<organism evidence="3 4">
    <name type="scientific">Clostridium oceanicum</name>
    <dbReference type="NCBI Taxonomy" id="1543"/>
    <lineage>
        <taxon>Bacteria</taxon>
        <taxon>Bacillati</taxon>
        <taxon>Bacillota</taxon>
        <taxon>Clostridia</taxon>
        <taxon>Eubacteriales</taxon>
        <taxon>Clostridiaceae</taxon>
        <taxon>Clostridium</taxon>
    </lineage>
</organism>
<evidence type="ECO:0000313" key="3">
    <source>
        <dbReference type="EMBL" id="GAA0739484.1"/>
    </source>
</evidence>
<feature type="region of interest" description="Disordered" evidence="1">
    <location>
        <begin position="99"/>
        <end position="128"/>
    </location>
</feature>
<sequence length="128" mass="14931">MPPWLSLVLEILLFSVIIIVVYNALKIFVLEKININKWIVLAIAIIIFVLPSVFRLNIKDSIWMFVHSSIVIIFILWFMDLVRFGKNGSSKKEKIVIKPKAKPNRVKNIKQNNTKKDSTKKNKKKNKK</sequence>
<keyword evidence="4" id="KW-1185">Reference proteome</keyword>
<evidence type="ECO:0000256" key="2">
    <source>
        <dbReference type="SAM" id="Phobius"/>
    </source>
</evidence>
<accession>A0ABP3UQ38</accession>